<organism evidence="2 3">
    <name type="scientific">Alkalimarinus sediminis</name>
    <dbReference type="NCBI Taxonomy" id="1632866"/>
    <lineage>
        <taxon>Bacteria</taxon>
        <taxon>Pseudomonadati</taxon>
        <taxon>Pseudomonadota</taxon>
        <taxon>Gammaproteobacteria</taxon>
        <taxon>Alteromonadales</taxon>
        <taxon>Alteromonadaceae</taxon>
        <taxon>Alkalimarinus</taxon>
    </lineage>
</organism>
<evidence type="ECO:0000256" key="1">
    <source>
        <dbReference type="SAM" id="SignalP"/>
    </source>
</evidence>
<evidence type="ECO:0000313" key="2">
    <source>
        <dbReference type="EMBL" id="UZW74837.1"/>
    </source>
</evidence>
<dbReference type="InterPro" id="IPR021647">
    <property type="entry name" value="CusF_Ec"/>
</dbReference>
<dbReference type="KEGG" id="asem:NNL22_17735"/>
<dbReference type="Gene3D" id="2.40.50.320">
    <property type="entry name" value="Copper binding periplasmic protein CusF"/>
    <property type="match status" value="1"/>
</dbReference>
<dbReference type="Proteomes" id="UP001164472">
    <property type="component" value="Chromosome"/>
</dbReference>
<keyword evidence="3" id="KW-1185">Reference proteome</keyword>
<feature type="signal peptide" evidence="1">
    <location>
        <begin position="1"/>
        <end position="18"/>
    </location>
</feature>
<reference evidence="2" key="1">
    <citation type="submission" date="2022-07" db="EMBL/GenBank/DDBJ databases">
        <title>Alkalimarinus sp. nov., isolated from gut of a Alitta virens.</title>
        <authorList>
            <person name="Yang A.I."/>
            <person name="Shin N.-R."/>
        </authorList>
    </citation>
    <scope>NUCLEOTIDE SEQUENCE</scope>
    <source>
        <strain evidence="2">FA028</strain>
    </source>
</reference>
<feature type="chain" id="PRO_5038834651" evidence="1">
    <location>
        <begin position="19"/>
        <end position="116"/>
    </location>
</feature>
<evidence type="ECO:0000313" key="3">
    <source>
        <dbReference type="Proteomes" id="UP001164472"/>
    </source>
</evidence>
<accession>A0A9E8HIJ0</accession>
<name>A0A9E8HIJ0_9ALTE</name>
<protein>
    <submittedName>
        <fullName evidence="2">Copper-binding protein</fullName>
    </submittedName>
</protein>
<proteinExistence type="predicted"/>
<sequence>MKYIIAMALSMAVLTGCAGNGQPSSAGHSPSAESMGAAVREVSAYGFVTQISPAERIINIKHAPIPEMNWAPMVMDFSVVDGVDLSAFKRGDKVQFILEVDQALNYQIKEISAATD</sequence>
<dbReference type="AlphaFoldDB" id="A0A9E8HIJ0"/>
<keyword evidence="1" id="KW-0732">Signal</keyword>
<dbReference type="RefSeq" id="WP_251810264.1">
    <property type="nucleotide sequence ID" value="NZ_CP101527.1"/>
</dbReference>
<dbReference type="EMBL" id="CP101527">
    <property type="protein sequence ID" value="UZW74837.1"/>
    <property type="molecule type" value="Genomic_DNA"/>
</dbReference>
<gene>
    <name evidence="2" type="ORF">NNL22_17735</name>
</gene>
<dbReference type="PROSITE" id="PS51257">
    <property type="entry name" value="PROKAR_LIPOPROTEIN"/>
    <property type="match status" value="1"/>
</dbReference>
<dbReference type="Pfam" id="PF11604">
    <property type="entry name" value="CusF_Ec"/>
    <property type="match status" value="1"/>
</dbReference>
<dbReference type="InterPro" id="IPR042230">
    <property type="entry name" value="CusF_sf"/>
</dbReference>